<feature type="compositionally biased region" description="Acidic residues" evidence="1">
    <location>
        <begin position="143"/>
        <end position="154"/>
    </location>
</feature>
<dbReference type="CDD" id="cd00084">
    <property type="entry name" value="HMG-box_SF"/>
    <property type="match status" value="1"/>
</dbReference>
<name>A0AAJ0ICV0_9PEZI</name>
<feature type="compositionally biased region" description="Low complexity" evidence="1">
    <location>
        <begin position="1060"/>
        <end position="1070"/>
    </location>
</feature>
<dbReference type="PANTHER" id="PTHR33099:SF7">
    <property type="entry name" value="MYND-TYPE DOMAIN-CONTAINING PROTEIN"/>
    <property type="match status" value="1"/>
</dbReference>
<evidence type="ECO:0000313" key="2">
    <source>
        <dbReference type="EMBL" id="KAK3497371.1"/>
    </source>
</evidence>
<feature type="compositionally biased region" description="Basic residues" evidence="1">
    <location>
        <begin position="38"/>
        <end position="53"/>
    </location>
</feature>
<evidence type="ECO:0000256" key="1">
    <source>
        <dbReference type="SAM" id="MobiDB-lite"/>
    </source>
</evidence>
<evidence type="ECO:0008006" key="4">
    <source>
        <dbReference type="Google" id="ProtNLM"/>
    </source>
</evidence>
<dbReference type="EMBL" id="JAULSX010000002">
    <property type="protein sequence ID" value="KAK3497371.1"/>
    <property type="molecule type" value="Genomic_DNA"/>
</dbReference>
<sequence>MVRTRRMAAMAGNENNGEQSSNATPNNIQPMAIAEKPAKKKRSPVKPKGRKVAKQAARPDVKEEEQAETDVQLPETGTSKTSIAPDDEEQNVNISDQPSANINRARPSATSSTTSGRLVQPKSTKSNIKAKSKSKTTAVVESPEMDDPEAEYDSDTSYIPKDLRKELREQLSWAGLTYPETWRPRVDSPFDAPPPPPENPPPADSILVAGLADGEVRYLCQLLRYWTSEDKGCRTANKFFHRLDYTYKKADSLPEALARHDRVLALTLDRLARAIPFELFLCRLDRGYEDTDIDPQQVSPSYVIEDLVDLQGRTYAKFVPVDENDWTQKTTEHRKPKLLPGYCDAALVLVPRDTVADFLWETIEANGPPTAKYNVTQTPLRSLLENYRTLCSGSVEDHVRYWPIFSNLIRRACTWDNEKGLGFMPGELVESILKACISAKDWDLFTFAAGFTGFAFRKLPYDPQSFVKWARAEITEGRATFQDIQEGILAISVSHSLIKYRCSSVTAFYETTDETVPRDWARNAVVRIANFPGWQIIGQQDGSELVSALKTCFGMGPDFIEFATKLVRRNSTKIPFLLGFANELHETCSTENATKKLYLDLAEHILNELHIYKLHSRSAETARVREIIQLRSTKVTQDLKLIKAAIEGIDKADMSRFISGLIAENADTLLMRLTMKLVGDAKRIPLRELTHLWVPFLYLLPDILEKHSIPLSTPRYQNIFAAIMEMYLLREVGRTPKQIWQPVMRTVSCDCGLCFRLNQFLSESCSFNAVRLHGSSTAFDHVRRYLTGLREGISCDFATDAASGTITVTKRLNPDPTALKQWETKKNKMKKQMFAKFDQAKLRAILGEEYSWFTGFQFLENNIEIEVHDEKELPPPPVHSAPLLGKPIDHFIIGRPDLSTLSAQGYRQPVAAHQNHHQPLHQSTVSGYQGPQPGQAHPQPVGTYYSYQLPPPNHAHRAPANPWAYSDPTSQSTQSGNSISAGSDGFAGSIQMTNNVNNHQTTTHIQDTLEHGRQLFFLEERIVIQRQFPNWQSGAINAELWRRWTTMASSRQESYVSRATVAQNQAQTQAHPSLSAPYHLSPQPSGSSLSTEDDLKAGREYYFSTQMGSLRAKHPTYSHQLLLDQISKAWSSLPRTHREWFNKQALSQKQQQPQLAPLDNARAVGPSGTRSIPSLSSIAPPPPPSVVPGMLPDQAQPFPSLQSRVAALREAAKVTFTTALAIAKPVVDKNGMVVVRTSTRLSIPEQDYMESKARLAPYPNVAHLDPCRKDLNRGRTWWINKYTDGLSRLLSGTSEQQIRQQLGVEWETCLTMGDRLRTDDMARIEEAKSALARERNSLNEVMLQRATKRARTYGASTSATAAGSAQKGPASASATSPPVSGYEVFAKEMEGRLRKRNSGASAASLKSVIQRRWEAMSETHRAVYATMGLDKAKSGSGTVAPSTSTSTSTSAISASTITAAPSRKYDGFEYYLNTEGLNVRRKHPEYSYDHVVEATKRQWDALTSTARSVYSNKAFAAAQHPLDKGIFTWLEDTFKRVAKDKAPVSSTPAAQNYSAFSSSSSEPPQDGGFEFWLKFEERKFRDKNPGLTSEETVTALKKTWDGMTQMARRIYEDMAAKAKVNADITIKPTASQAPPSSSSAATASTIGDCGQYDLPSECGRYDGFTWFLNSDGVDYKKQNPNVAYSDLRTAMYARWCGMDGIERSRFEKVASTLKQSAEGREMFNRLREAYSLPPGQDPRERLAAARCRSPSDAGRYDGFTWFYNSVGVSLKKQIPDIGYDEHRTEIYSQWSGLKAMQRREYEKVAYTLRQSAQGRALFNRLREAFDLPPERDPRSWIPSPPPDAATATTATSIMTREDWERKYDGWSFYLNTAGTLHCDRRTSYDSVVAKMKARWKSMSAVERLAYEDGAKAARMSGRRQVTFNNLRIACGLPEEPIPPPPAHNTPRVPTSSSATATAFTASSSAPSSNTSRSITWEAWAHKYGGFNWFLNTWGHAFKQENRELDYELVVTITESRWERMTHEERRDFEDKAKRMRVNVAGRRMFNKLRELCGLPGEPDIPEPAKTVTPRTPFPSTWRGSGSKAATPLPSSSPTRPDPASFSPADRALMEIEPNRMAAPSSSAAPATPGLSNKVAKIDITSAWAVKSSRLKIPPLTPRSGGGSASAFGSGSRSAPRGVKRKAEPDVIDLTLDD</sequence>
<feature type="region of interest" description="Disordered" evidence="1">
    <location>
        <begin position="1935"/>
        <end position="1970"/>
    </location>
</feature>
<feature type="compositionally biased region" description="Low complexity" evidence="1">
    <location>
        <begin position="1950"/>
        <end position="1970"/>
    </location>
</feature>
<dbReference type="Proteomes" id="UP001285908">
    <property type="component" value="Unassembled WGS sequence"/>
</dbReference>
<feature type="compositionally biased region" description="Polar residues" evidence="1">
    <location>
        <begin position="13"/>
        <end position="29"/>
    </location>
</feature>
<feature type="region of interest" description="Disordered" evidence="1">
    <location>
        <begin position="2053"/>
        <end position="2102"/>
    </location>
</feature>
<proteinExistence type="predicted"/>
<protein>
    <recommendedName>
        <fullName evidence="4">HMG box domain-containing protein</fullName>
    </recommendedName>
</protein>
<dbReference type="InterPro" id="IPR036910">
    <property type="entry name" value="HMG_box_dom_sf"/>
</dbReference>
<organism evidence="2 3">
    <name type="scientific">Neurospora hispaniola</name>
    <dbReference type="NCBI Taxonomy" id="588809"/>
    <lineage>
        <taxon>Eukaryota</taxon>
        <taxon>Fungi</taxon>
        <taxon>Dikarya</taxon>
        <taxon>Ascomycota</taxon>
        <taxon>Pezizomycotina</taxon>
        <taxon>Sordariomycetes</taxon>
        <taxon>Sordariomycetidae</taxon>
        <taxon>Sordariales</taxon>
        <taxon>Sordariaceae</taxon>
        <taxon>Neurospora</taxon>
    </lineage>
</organism>
<keyword evidence="3" id="KW-1185">Reference proteome</keyword>
<comment type="caution">
    <text evidence="2">The sequence shown here is derived from an EMBL/GenBank/DDBJ whole genome shotgun (WGS) entry which is preliminary data.</text>
</comment>
<feature type="region of interest" description="Disordered" evidence="1">
    <location>
        <begin position="2148"/>
        <end position="2193"/>
    </location>
</feature>
<feature type="compositionally biased region" description="Low complexity" evidence="1">
    <location>
        <begin position="2164"/>
        <end position="2176"/>
    </location>
</feature>
<feature type="region of interest" description="Disordered" evidence="1">
    <location>
        <begin position="1354"/>
        <end position="1378"/>
    </location>
</feature>
<feature type="compositionally biased region" description="Low complexity" evidence="1">
    <location>
        <begin position="927"/>
        <end position="942"/>
    </location>
</feature>
<dbReference type="Gene3D" id="1.10.30.10">
    <property type="entry name" value="High mobility group box domain"/>
    <property type="match status" value="1"/>
</dbReference>
<dbReference type="PANTHER" id="PTHR33099">
    <property type="entry name" value="FE2OG DIOXYGENASE DOMAIN-CONTAINING PROTEIN"/>
    <property type="match status" value="1"/>
</dbReference>
<feature type="compositionally biased region" description="Polar residues" evidence="1">
    <location>
        <begin position="967"/>
        <end position="981"/>
    </location>
</feature>
<feature type="region of interest" description="Disordered" evidence="1">
    <location>
        <begin position="910"/>
        <end position="992"/>
    </location>
</feature>
<feature type="region of interest" description="Disordered" evidence="1">
    <location>
        <begin position="1"/>
        <end position="155"/>
    </location>
</feature>
<evidence type="ECO:0000313" key="3">
    <source>
        <dbReference type="Proteomes" id="UP001285908"/>
    </source>
</evidence>
<feature type="region of interest" description="Disordered" evidence="1">
    <location>
        <begin position="1060"/>
        <end position="1092"/>
    </location>
</feature>
<accession>A0AAJ0ICV0</accession>
<dbReference type="RefSeq" id="XP_062695635.1">
    <property type="nucleotide sequence ID" value="XM_062841843.1"/>
</dbReference>
<feature type="compositionally biased region" description="Polar residues" evidence="1">
    <location>
        <begin position="91"/>
        <end position="102"/>
    </location>
</feature>
<reference evidence="2 3" key="1">
    <citation type="journal article" date="2023" name="Mol. Phylogenet. Evol.">
        <title>Genome-scale phylogeny and comparative genomics of the fungal order Sordariales.</title>
        <authorList>
            <person name="Hensen N."/>
            <person name="Bonometti L."/>
            <person name="Westerberg I."/>
            <person name="Brannstrom I.O."/>
            <person name="Guillou S."/>
            <person name="Cros-Aarteil S."/>
            <person name="Calhoun S."/>
            <person name="Haridas S."/>
            <person name="Kuo A."/>
            <person name="Mondo S."/>
            <person name="Pangilinan J."/>
            <person name="Riley R."/>
            <person name="LaButti K."/>
            <person name="Andreopoulos B."/>
            <person name="Lipzen A."/>
            <person name="Chen C."/>
            <person name="Yan M."/>
            <person name="Daum C."/>
            <person name="Ng V."/>
            <person name="Clum A."/>
            <person name="Steindorff A."/>
            <person name="Ohm R.A."/>
            <person name="Martin F."/>
            <person name="Silar P."/>
            <person name="Natvig D.O."/>
            <person name="Lalanne C."/>
            <person name="Gautier V."/>
            <person name="Ament-Velasquez S.L."/>
            <person name="Kruys A."/>
            <person name="Hutchinson M.I."/>
            <person name="Powell A.J."/>
            <person name="Barry K."/>
            <person name="Miller A.N."/>
            <person name="Grigoriev I.V."/>
            <person name="Debuchy R."/>
            <person name="Gladieux P."/>
            <person name="Hiltunen Thoren M."/>
            <person name="Johannesson H."/>
        </authorList>
    </citation>
    <scope>NUCLEOTIDE SEQUENCE [LARGE SCALE GENOMIC DNA]</scope>
    <source>
        <strain evidence="2 3">FGSC 10403</strain>
    </source>
</reference>
<dbReference type="SUPFAM" id="SSF47095">
    <property type="entry name" value="HMG-box"/>
    <property type="match status" value="3"/>
</dbReference>
<gene>
    <name evidence="2" type="ORF">B0T23DRAFT_81951</name>
</gene>
<dbReference type="GeneID" id="87879465"/>